<dbReference type="GO" id="GO:0016020">
    <property type="term" value="C:membrane"/>
    <property type="evidence" value="ECO:0007669"/>
    <property type="project" value="TreeGrafter"/>
</dbReference>
<comment type="subunit">
    <text evidence="1">Homodimer and heterodimers.</text>
</comment>
<dbReference type="Proteomes" id="UP000287651">
    <property type="component" value="Unassembled WGS sequence"/>
</dbReference>
<evidence type="ECO:0000313" key="4">
    <source>
        <dbReference type="Proteomes" id="UP000287651"/>
    </source>
</evidence>
<evidence type="ECO:0000313" key="3">
    <source>
        <dbReference type="EMBL" id="RRT50966.1"/>
    </source>
</evidence>
<sequence length="71" mass="7430">KAGILLGDPASGSDSGASWLGFCEAEMKVVFGSPGTWSGLLLRTGQWVFAGASIGVMLSAFGFSNYTAFWY</sequence>
<proteinExistence type="predicted"/>
<comment type="caution">
    <text evidence="3">The sequence shown here is derived from an EMBL/GenBank/DDBJ whole genome shotgun (WGS) entry which is preliminary data.</text>
</comment>
<evidence type="ECO:0000256" key="2">
    <source>
        <dbReference type="SAM" id="Phobius"/>
    </source>
</evidence>
<keyword evidence="2" id="KW-0472">Membrane</keyword>
<dbReference type="PANTHER" id="PTHR32021">
    <property type="entry name" value="CASP-LIKE PROTEIN 5B3"/>
    <property type="match status" value="1"/>
</dbReference>
<name>A0A426YH09_ENSVE</name>
<feature type="non-terminal residue" evidence="3">
    <location>
        <position position="1"/>
    </location>
</feature>
<evidence type="ECO:0000256" key="1">
    <source>
        <dbReference type="ARBA" id="ARBA00011489"/>
    </source>
</evidence>
<dbReference type="InterPro" id="IPR045009">
    <property type="entry name" value="CASPL-5"/>
</dbReference>
<dbReference type="EMBL" id="AMZH03012468">
    <property type="protein sequence ID" value="RRT50966.1"/>
    <property type="molecule type" value="Genomic_DNA"/>
</dbReference>
<dbReference type="AlphaFoldDB" id="A0A426YH09"/>
<organism evidence="3 4">
    <name type="scientific">Ensete ventricosum</name>
    <name type="common">Abyssinian banana</name>
    <name type="synonym">Musa ensete</name>
    <dbReference type="NCBI Taxonomy" id="4639"/>
    <lineage>
        <taxon>Eukaryota</taxon>
        <taxon>Viridiplantae</taxon>
        <taxon>Streptophyta</taxon>
        <taxon>Embryophyta</taxon>
        <taxon>Tracheophyta</taxon>
        <taxon>Spermatophyta</taxon>
        <taxon>Magnoliopsida</taxon>
        <taxon>Liliopsida</taxon>
        <taxon>Zingiberales</taxon>
        <taxon>Musaceae</taxon>
        <taxon>Ensete</taxon>
    </lineage>
</organism>
<reference evidence="3 4" key="1">
    <citation type="journal article" date="2014" name="Agronomy (Basel)">
        <title>A Draft Genome Sequence for Ensete ventricosum, the Drought-Tolerant Tree Against Hunger.</title>
        <authorList>
            <person name="Harrison J."/>
            <person name="Moore K.A."/>
            <person name="Paszkiewicz K."/>
            <person name="Jones T."/>
            <person name="Grant M."/>
            <person name="Ambacheew D."/>
            <person name="Muzemil S."/>
            <person name="Studholme D.J."/>
        </authorList>
    </citation>
    <scope>NUCLEOTIDE SEQUENCE [LARGE SCALE GENOMIC DNA]</scope>
</reference>
<accession>A0A426YH09</accession>
<feature type="transmembrane region" description="Helical" evidence="2">
    <location>
        <begin position="47"/>
        <end position="69"/>
    </location>
</feature>
<dbReference type="PANTHER" id="PTHR32021:SF0">
    <property type="entry name" value="CASP-LIKE PROTEIN 5B2"/>
    <property type="match status" value="1"/>
</dbReference>
<keyword evidence="2" id="KW-0812">Transmembrane</keyword>
<protein>
    <submittedName>
        <fullName evidence="3">Uncharacterized protein</fullName>
    </submittedName>
</protein>
<gene>
    <name evidence="3" type="ORF">B296_00051401</name>
</gene>
<keyword evidence="2" id="KW-1133">Transmembrane helix</keyword>